<keyword evidence="3" id="KW-1185">Reference proteome</keyword>
<dbReference type="EMBL" id="NISI01000001">
    <property type="protein sequence ID" value="OWR05041.1"/>
    <property type="molecule type" value="Genomic_DNA"/>
</dbReference>
<feature type="region of interest" description="Disordered" evidence="1">
    <location>
        <begin position="136"/>
        <end position="168"/>
    </location>
</feature>
<dbReference type="Proteomes" id="UP000197446">
    <property type="component" value="Unassembled WGS sequence"/>
</dbReference>
<protein>
    <submittedName>
        <fullName evidence="2">Uncharacterized protein</fullName>
    </submittedName>
</protein>
<evidence type="ECO:0000256" key="1">
    <source>
        <dbReference type="SAM" id="MobiDB-lite"/>
    </source>
</evidence>
<sequence length="168" mass="18429">MAMGTSWDAAVIDDALAGTDAGIDALTQLPRPQRGLSPNLAHWHVIGSLVNDLRRWFPGTQVRVDKSRGAGQPGARLRPDANFNNPRRGGAPTHIEVDTQPAQMRRHIHARNRALRNVFLQVDPASGALLRKLVYPPGAPRPQLDRRGTQTAPVRLRPTDVFDEFDGG</sequence>
<evidence type="ECO:0000313" key="3">
    <source>
        <dbReference type="Proteomes" id="UP000197446"/>
    </source>
</evidence>
<dbReference type="AlphaFoldDB" id="A0A254NAP0"/>
<comment type="caution">
    <text evidence="2">The sequence shown here is derived from an EMBL/GenBank/DDBJ whole genome shotgun (WGS) entry which is preliminary data.</text>
</comment>
<name>A0A254NAP0_9BURK</name>
<accession>A0A254NAP0</accession>
<proteinExistence type="predicted"/>
<gene>
    <name evidence="2" type="ORF">CDO81_00695</name>
</gene>
<reference evidence="2 3" key="1">
    <citation type="journal article" date="2007" name="Int. J. Syst. Evol. Microbiol.">
        <title>Description of Pelomonas aquatica sp. nov. and Pelomonas puraquae sp. nov., isolated from industrial and haemodialysis water.</title>
        <authorList>
            <person name="Gomila M."/>
            <person name="Bowien B."/>
            <person name="Falsen E."/>
            <person name="Moore E.R."/>
            <person name="Lalucat J."/>
        </authorList>
    </citation>
    <scope>NUCLEOTIDE SEQUENCE [LARGE SCALE GENOMIC DNA]</scope>
    <source>
        <strain evidence="2 3">CCUG 52769</strain>
    </source>
</reference>
<evidence type="ECO:0000313" key="2">
    <source>
        <dbReference type="EMBL" id="OWR05041.1"/>
    </source>
</evidence>
<organism evidence="2 3">
    <name type="scientific">Roseateles puraquae</name>
    <dbReference type="NCBI Taxonomy" id="431059"/>
    <lineage>
        <taxon>Bacteria</taxon>
        <taxon>Pseudomonadati</taxon>
        <taxon>Pseudomonadota</taxon>
        <taxon>Betaproteobacteria</taxon>
        <taxon>Burkholderiales</taxon>
        <taxon>Sphaerotilaceae</taxon>
        <taxon>Roseateles</taxon>
    </lineage>
</organism>
<feature type="region of interest" description="Disordered" evidence="1">
    <location>
        <begin position="65"/>
        <end position="94"/>
    </location>
</feature>